<dbReference type="RefSeq" id="WP_395509567.1">
    <property type="nucleotide sequence ID" value="NZ_JBBDHD010000022.1"/>
</dbReference>
<dbReference type="SUPFAM" id="SSF55060">
    <property type="entry name" value="GHMP Kinase, C-terminal domain"/>
    <property type="match status" value="1"/>
</dbReference>
<organism evidence="15 16">
    <name type="scientific">Streptomyces racemochromogenes</name>
    <dbReference type="NCBI Taxonomy" id="67353"/>
    <lineage>
        <taxon>Bacteria</taxon>
        <taxon>Bacillati</taxon>
        <taxon>Actinomycetota</taxon>
        <taxon>Actinomycetes</taxon>
        <taxon>Kitasatosporales</taxon>
        <taxon>Streptomycetaceae</taxon>
        <taxon>Streptomyces</taxon>
    </lineage>
</organism>
<dbReference type="InterPro" id="IPR020568">
    <property type="entry name" value="Ribosomal_Su5_D2-typ_SF"/>
</dbReference>
<keyword evidence="4" id="KW-0963">Cytoplasm</keyword>
<dbReference type="PANTHER" id="PTHR43290:SF2">
    <property type="entry name" value="MEVALONATE KINASE"/>
    <property type="match status" value="1"/>
</dbReference>
<evidence type="ECO:0000256" key="9">
    <source>
        <dbReference type="ARBA" id="ARBA00022840"/>
    </source>
</evidence>
<keyword evidence="16" id="KW-1185">Reference proteome</keyword>
<sequence length="339" mass="34335">MTADPDAPAHVIRCAPEPGRIGAGRAHAKAILLGEHAVVYGAPAVALPLPGLSCTASAVLSGPPGHGLRGYRHRDAAGATAGEEAGSRAPQALGYLVEKTVERFCPGEVFGVELVLESGIPVGRGLGSSAACARAAVHALDDLLRLRLSADDVFDLVQLAETRTHGRSSGIDALATGSIGPVLLASGRVSVPRVAAPAWVVVADSGESGSTREAVALVRDALRRRPGRQASFVSRSATLTARALEALGNGRLDLVGPALTDTHRLLASLGLSTPALDRLVRAALGHGALGAKLSGGGMGGCVIALADTPEAATGIAAELTRQGARETWTASIAERGEDD</sequence>
<dbReference type="GO" id="GO:0004496">
    <property type="term" value="F:mevalonate kinase activity"/>
    <property type="evidence" value="ECO:0007669"/>
    <property type="project" value="UniProtKB-EC"/>
</dbReference>
<keyword evidence="10" id="KW-0460">Magnesium</keyword>
<keyword evidence="9" id="KW-0067">ATP-binding</keyword>
<evidence type="ECO:0000256" key="11">
    <source>
        <dbReference type="ARBA" id="ARBA00023098"/>
    </source>
</evidence>
<dbReference type="InterPro" id="IPR013750">
    <property type="entry name" value="GHMP_kinase_C_dom"/>
</dbReference>
<reference evidence="15 16" key="1">
    <citation type="submission" date="2024-03" db="EMBL/GenBank/DDBJ databases">
        <title>Whole genome sequencing of Streptomyces racemochromogenes, to identify antimicrobial biosynthetic gene clusters.</title>
        <authorList>
            <person name="Suryawanshi P."/>
            <person name="Krishnaraj P.U."/>
            <person name="Arun Y.P."/>
            <person name="Suryawanshi M.P."/>
            <person name="Rakshit O."/>
        </authorList>
    </citation>
    <scope>NUCLEOTIDE SEQUENCE [LARGE SCALE GENOMIC DNA]</scope>
    <source>
        <strain evidence="15 16">AUDT626</strain>
    </source>
</reference>
<evidence type="ECO:0000256" key="7">
    <source>
        <dbReference type="ARBA" id="ARBA00022741"/>
    </source>
</evidence>
<keyword evidence="7" id="KW-0547">Nucleotide-binding</keyword>
<dbReference type="InterPro" id="IPR006203">
    <property type="entry name" value="GHMP_knse_ATP-bd_CS"/>
</dbReference>
<keyword evidence="11" id="KW-0443">Lipid metabolism</keyword>
<protein>
    <recommendedName>
        <fullName evidence="3">mevalonate kinase</fullName>
        <ecNumber evidence="3">2.7.1.36</ecNumber>
    </recommendedName>
</protein>
<evidence type="ECO:0000256" key="5">
    <source>
        <dbReference type="ARBA" id="ARBA00022516"/>
    </source>
</evidence>
<evidence type="ECO:0000256" key="4">
    <source>
        <dbReference type="ARBA" id="ARBA00022490"/>
    </source>
</evidence>
<evidence type="ECO:0000256" key="3">
    <source>
        <dbReference type="ARBA" id="ARBA00012103"/>
    </source>
</evidence>
<feature type="domain" description="GHMP kinase C-terminal" evidence="14">
    <location>
        <begin position="243"/>
        <end position="323"/>
    </location>
</feature>
<dbReference type="Pfam" id="PF00288">
    <property type="entry name" value="GHMP_kinases_N"/>
    <property type="match status" value="1"/>
</dbReference>
<dbReference type="EMBL" id="JBBDHD010000022">
    <property type="protein sequence ID" value="MFH7595710.1"/>
    <property type="molecule type" value="Genomic_DNA"/>
</dbReference>
<comment type="pathway">
    <text evidence="12">Isoprenoid biosynthesis; isopentenyl diphosphate biosynthesis via mevalonate pathway; isopentenyl diphosphate from (R)-mevalonate: step 1/3.</text>
</comment>
<evidence type="ECO:0000313" key="16">
    <source>
        <dbReference type="Proteomes" id="UP001610631"/>
    </source>
</evidence>
<dbReference type="SUPFAM" id="SSF54211">
    <property type="entry name" value="Ribosomal protein S5 domain 2-like"/>
    <property type="match status" value="1"/>
</dbReference>
<proteinExistence type="inferred from homology"/>
<dbReference type="PROSITE" id="PS00627">
    <property type="entry name" value="GHMP_KINASES_ATP"/>
    <property type="match status" value="1"/>
</dbReference>
<dbReference type="InterPro" id="IPR014721">
    <property type="entry name" value="Ribsml_uS5_D2-typ_fold_subgr"/>
</dbReference>
<dbReference type="EC" id="2.7.1.36" evidence="3"/>
<dbReference type="NCBIfam" id="TIGR00549">
    <property type="entry name" value="mevalon_kin"/>
    <property type="match status" value="1"/>
</dbReference>
<name>A0ABW7PC18_9ACTN</name>
<evidence type="ECO:0000256" key="8">
    <source>
        <dbReference type="ARBA" id="ARBA00022777"/>
    </source>
</evidence>
<dbReference type="PANTHER" id="PTHR43290">
    <property type="entry name" value="MEVALONATE KINASE"/>
    <property type="match status" value="1"/>
</dbReference>
<dbReference type="InterPro" id="IPR006205">
    <property type="entry name" value="Mev_gal_kin"/>
</dbReference>
<dbReference type="InterPro" id="IPR006204">
    <property type="entry name" value="GHMP_kinase_N_dom"/>
</dbReference>
<dbReference type="Gene3D" id="3.30.70.890">
    <property type="entry name" value="GHMP kinase, C-terminal domain"/>
    <property type="match status" value="1"/>
</dbReference>
<dbReference type="Proteomes" id="UP001610631">
    <property type="component" value="Unassembled WGS sequence"/>
</dbReference>
<evidence type="ECO:0000256" key="6">
    <source>
        <dbReference type="ARBA" id="ARBA00022679"/>
    </source>
</evidence>
<accession>A0ABW7PC18</accession>
<keyword evidence="8 15" id="KW-0418">Kinase</keyword>
<evidence type="ECO:0000256" key="1">
    <source>
        <dbReference type="ARBA" id="ARBA00004496"/>
    </source>
</evidence>
<comment type="caution">
    <text evidence="15">The sequence shown here is derived from an EMBL/GenBank/DDBJ whole genome shotgun (WGS) entry which is preliminary data.</text>
</comment>
<dbReference type="Gene3D" id="3.30.230.10">
    <property type="match status" value="1"/>
</dbReference>
<evidence type="ECO:0000259" key="14">
    <source>
        <dbReference type="Pfam" id="PF08544"/>
    </source>
</evidence>
<dbReference type="Pfam" id="PF08544">
    <property type="entry name" value="GHMP_kinases_C"/>
    <property type="match status" value="1"/>
</dbReference>
<evidence type="ECO:0000256" key="12">
    <source>
        <dbReference type="ARBA" id="ARBA00029438"/>
    </source>
</evidence>
<keyword evidence="6 15" id="KW-0808">Transferase</keyword>
<comment type="subcellular location">
    <subcellularLocation>
        <location evidence="1">Cytoplasm</location>
    </subcellularLocation>
</comment>
<feature type="domain" description="GHMP kinase N-terminal" evidence="13">
    <location>
        <begin position="97"/>
        <end position="174"/>
    </location>
</feature>
<dbReference type="PRINTS" id="PR00959">
    <property type="entry name" value="MEVGALKINASE"/>
</dbReference>
<comment type="similarity">
    <text evidence="2">Belongs to the GHMP kinase family. Mevalonate kinase subfamily.</text>
</comment>
<evidence type="ECO:0000313" key="15">
    <source>
        <dbReference type="EMBL" id="MFH7595710.1"/>
    </source>
</evidence>
<evidence type="ECO:0000256" key="2">
    <source>
        <dbReference type="ARBA" id="ARBA00006495"/>
    </source>
</evidence>
<keyword evidence="5" id="KW-0444">Lipid biosynthesis</keyword>
<evidence type="ECO:0000256" key="10">
    <source>
        <dbReference type="ARBA" id="ARBA00022842"/>
    </source>
</evidence>
<evidence type="ECO:0000259" key="13">
    <source>
        <dbReference type="Pfam" id="PF00288"/>
    </source>
</evidence>
<dbReference type="InterPro" id="IPR036554">
    <property type="entry name" value="GHMP_kinase_C_sf"/>
</dbReference>
<gene>
    <name evidence="15" type="primary">mvk</name>
    <name evidence="15" type="ORF">WDV06_11490</name>
</gene>